<dbReference type="InterPro" id="IPR015797">
    <property type="entry name" value="NUDIX_hydrolase-like_dom_sf"/>
</dbReference>
<evidence type="ECO:0000256" key="2">
    <source>
        <dbReference type="ARBA" id="ARBA00001946"/>
    </source>
</evidence>
<keyword evidence="6" id="KW-0464">Manganese</keyword>
<dbReference type="AlphaFoldDB" id="A0A5S4ZWC3"/>
<reference evidence="8 9" key="1">
    <citation type="submission" date="2019-07" db="EMBL/GenBank/DDBJ databases">
        <title>Genomic Encyclopedia of Type Strains, Phase I: the one thousand microbial genomes (KMG-I) project.</title>
        <authorList>
            <person name="Kyrpides N."/>
        </authorList>
    </citation>
    <scope>NUCLEOTIDE SEQUENCE [LARGE SCALE GENOMIC DNA]</scope>
    <source>
        <strain evidence="8 9">DSM 6562</strain>
    </source>
</reference>
<dbReference type="Gene3D" id="3.90.79.10">
    <property type="entry name" value="Nucleoside Triphosphate Pyrophosphohydrolase"/>
    <property type="match status" value="1"/>
</dbReference>
<dbReference type="CDD" id="cd03426">
    <property type="entry name" value="NUDIX_CoAse_Nudt7"/>
    <property type="match status" value="1"/>
</dbReference>
<evidence type="ECO:0000256" key="5">
    <source>
        <dbReference type="ARBA" id="ARBA00022842"/>
    </source>
</evidence>
<accession>A0A5S4ZWC3</accession>
<dbReference type="GO" id="GO:0010945">
    <property type="term" value="F:coenzyme A diphosphatase activity"/>
    <property type="evidence" value="ECO:0007669"/>
    <property type="project" value="InterPro"/>
</dbReference>
<dbReference type="Proteomes" id="UP000323166">
    <property type="component" value="Unassembled WGS sequence"/>
</dbReference>
<evidence type="ECO:0000313" key="9">
    <source>
        <dbReference type="Proteomes" id="UP000323166"/>
    </source>
</evidence>
<evidence type="ECO:0000256" key="4">
    <source>
        <dbReference type="ARBA" id="ARBA00022801"/>
    </source>
</evidence>
<organism evidence="8 9">
    <name type="scientific">Desulfallas thermosapovorans DSM 6562</name>
    <dbReference type="NCBI Taxonomy" id="1121431"/>
    <lineage>
        <taxon>Bacteria</taxon>
        <taxon>Bacillati</taxon>
        <taxon>Bacillota</taxon>
        <taxon>Clostridia</taxon>
        <taxon>Eubacteriales</taxon>
        <taxon>Desulfallaceae</taxon>
        <taxon>Desulfallas</taxon>
    </lineage>
</organism>
<protein>
    <submittedName>
        <fullName evidence="8">8-oxo-dGTP pyrophosphatase MutT (NUDIX family)</fullName>
    </submittedName>
</protein>
<comment type="caution">
    <text evidence="8">The sequence shown here is derived from an EMBL/GenBank/DDBJ whole genome shotgun (WGS) entry which is preliminary data.</text>
</comment>
<dbReference type="Pfam" id="PF00293">
    <property type="entry name" value="NUDIX"/>
    <property type="match status" value="1"/>
</dbReference>
<comment type="cofactor">
    <cofactor evidence="1">
        <name>Mn(2+)</name>
        <dbReference type="ChEBI" id="CHEBI:29035"/>
    </cofactor>
</comment>
<evidence type="ECO:0000313" key="8">
    <source>
        <dbReference type="EMBL" id="TYO97315.1"/>
    </source>
</evidence>
<keyword evidence="4" id="KW-0378">Hydrolase</keyword>
<dbReference type="EMBL" id="VNHM01000002">
    <property type="protein sequence ID" value="TYO97315.1"/>
    <property type="molecule type" value="Genomic_DNA"/>
</dbReference>
<dbReference type="SUPFAM" id="SSF55811">
    <property type="entry name" value="Nudix"/>
    <property type="match status" value="1"/>
</dbReference>
<comment type="cofactor">
    <cofactor evidence="2">
        <name>Mg(2+)</name>
        <dbReference type="ChEBI" id="CHEBI:18420"/>
    </cofactor>
</comment>
<sequence>MNLYDISQKLNRGKRDLMGKTNYLVSEVLLPLVEGAGGLEILFEVRSQHLNRQPGEICFPGGRVEEDEFSRPGTAALREATEELGLSPGDIMSIGALDVLVTPMGALVYPYVGRILSPASIVPNREEVDRVFTVPLSYLQAATPQVSDLEVATRYSDDFPLHRVPKIYRGGWTKRWSYPTYIYEYENYFIWGLTASILHHFLDTIKEP</sequence>
<dbReference type="PANTHER" id="PTHR12992">
    <property type="entry name" value="NUDIX HYDROLASE"/>
    <property type="match status" value="1"/>
</dbReference>
<keyword evidence="3" id="KW-0479">Metal-binding</keyword>
<evidence type="ECO:0000256" key="1">
    <source>
        <dbReference type="ARBA" id="ARBA00001936"/>
    </source>
</evidence>
<feature type="domain" description="Nudix hydrolase" evidence="7">
    <location>
        <begin position="22"/>
        <end position="157"/>
    </location>
</feature>
<dbReference type="InterPro" id="IPR045121">
    <property type="entry name" value="CoAse"/>
</dbReference>
<proteinExistence type="predicted"/>
<evidence type="ECO:0000256" key="3">
    <source>
        <dbReference type="ARBA" id="ARBA00022723"/>
    </source>
</evidence>
<dbReference type="GO" id="GO:0046872">
    <property type="term" value="F:metal ion binding"/>
    <property type="evidence" value="ECO:0007669"/>
    <property type="project" value="UniProtKB-KW"/>
</dbReference>
<evidence type="ECO:0000259" key="7">
    <source>
        <dbReference type="PROSITE" id="PS51462"/>
    </source>
</evidence>
<dbReference type="PROSITE" id="PS51462">
    <property type="entry name" value="NUDIX"/>
    <property type="match status" value="1"/>
</dbReference>
<dbReference type="PANTHER" id="PTHR12992:SF11">
    <property type="entry name" value="MITOCHONDRIAL COENZYME A DIPHOSPHATASE NUDT8"/>
    <property type="match status" value="1"/>
</dbReference>
<gene>
    <name evidence="8" type="ORF">LX24_00506</name>
</gene>
<keyword evidence="9" id="KW-1185">Reference proteome</keyword>
<keyword evidence="5" id="KW-0460">Magnesium</keyword>
<dbReference type="RefSeq" id="WP_166510564.1">
    <property type="nucleotide sequence ID" value="NZ_VNHM01000002.1"/>
</dbReference>
<dbReference type="InterPro" id="IPR000086">
    <property type="entry name" value="NUDIX_hydrolase_dom"/>
</dbReference>
<name>A0A5S4ZWC3_9FIRM</name>
<evidence type="ECO:0000256" key="6">
    <source>
        <dbReference type="ARBA" id="ARBA00023211"/>
    </source>
</evidence>